<dbReference type="InterPro" id="IPR041891">
    <property type="entry name" value="Alpha_CA_prokaryot-like"/>
</dbReference>
<keyword evidence="8 10" id="KW-0456">Lyase</keyword>
<dbReference type="SMART" id="SM01057">
    <property type="entry name" value="Carb_anhydrase"/>
    <property type="match status" value="1"/>
</dbReference>
<dbReference type="PROSITE" id="PS51144">
    <property type="entry name" value="ALPHA_CA_2"/>
    <property type="match status" value="1"/>
</dbReference>
<dbReference type="Pfam" id="PF00194">
    <property type="entry name" value="Carb_anhydrase"/>
    <property type="match status" value="1"/>
</dbReference>
<keyword evidence="6 10" id="KW-0479">Metal-binding</keyword>
<protein>
    <recommendedName>
        <fullName evidence="5 10">Carbonic anhydrase</fullName>
        <ecNumber evidence="4 10">4.2.1.1</ecNumber>
    </recommendedName>
</protein>
<dbReference type="Proteomes" id="UP000518892">
    <property type="component" value="Unassembled WGS sequence"/>
</dbReference>
<dbReference type="InterPro" id="IPR036398">
    <property type="entry name" value="CA_dom_sf"/>
</dbReference>
<dbReference type="InterPro" id="IPR001148">
    <property type="entry name" value="CA_dom"/>
</dbReference>
<evidence type="ECO:0000256" key="4">
    <source>
        <dbReference type="ARBA" id="ARBA00012925"/>
    </source>
</evidence>
<comment type="caution">
    <text evidence="12">The sequence shown here is derived from an EMBL/GenBank/DDBJ whole genome shotgun (WGS) entry which is preliminary data.</text>
</comment>
<comment type="cofactor">
    <cofactor evidence="1 10">
        <name>Zn(2+)</name>
        <dbReference type="ChEBI" id="CHEBI:29105"/>
    </cofactor>
</comment>
<evidence type="ECO:0000256" key="8">
    <source>
        <dbReference type="ARBA" id="ARBA00023239"/>
    </source>
</evidence>
<evidence type="ECO:0000256" key="6">
    <source>
        <dbReference type="ARBA" id="ARBA00022723"/>
    </source>
</evidence>
<evidence type="ECO:0000256" key="9">
    <source>
        <dbReference type="ARBA" id="ARBA00048348"/>
    </source>
</evidence>
<dbReference type="CDD" id="cd03124">
    <property type="entry name" value="alpha_CA_prokaryotic_like"/>
    <property type="match status" value="1"/>
</dbReference>
<dbReference type="GO" id="GO:0004089">
    <property type="term" value="F:carbonate dehydratase activity"/>
    <property type="evidence" value="ECO:0007669"/>
    <property type="project" value="UniProtKB-UniRule"/>
</dbReference>
<name>A0A7W5HMU1_9GAMM</name>
<dbReference type="EC" id="4.2.1.1" evidence="4 10"/>
<evidence type="ECO:0000256" key="10">
    <source>
        <dbReference type="RuleBase" id="RU367011"/>
    </source>
</evidence>
<evidence type="ECO:0000313" key="13">
    <source>
        <dbReference type="Proteomes" id="UP000518892"/>
    </source>
</evidence>
<evidence type="ECO:0000256" key="5">
    <source>
        <dbReference type="ARBA" id="ARBA00014628"/>
    </source>
</evidence>
<accession>A0A7W5HMU1</accession>
<feature type="signal peptide" evidence="10">
    <location>
        <begin position="1"/>
        <end position="24"/>
    </location>
</feature>
<keyword evidence="13" id="KW-1185">Reference proteome</keyword>
<dbReference type="PANTHER" id="PTHR18952:SF265">
    <property type="entry name" value="CARBONIC ANHYDRASE"/>
    <property type="match status" value="1"/>
</dbReference>
<dbReference type="Gene3D" id="3.10.200.10">
    <property type="entry name" value="Alpha carbonic anhydrase"/>
    <property type="match status" value="1"/>
</dbReference>
<comment type="function">
    <text evidence="2 10">Reversible hydration of carbon dioxide.</text>
</comment>
<comment type="catalytic activity">
    <reaction evidence="9 10">
        <text>hydrogencarbonate + H(+) = CO2 + H2O</text>
        <dbReference type="Rhea" id="RHEA:10748"/>
        <dbReference type="ChEBI" id="CHEBI:15377"/>
        <dbReference type="ChEBI" id="CHEBI:15378"/>
        <dbReference type="ChEBI" id="CHEBI:16526"/>
        <dbReference type="ChEBI" id="CHEBI:17544"/>
        <dbReference type="EC" id="4.2.1.1"/>
    </reaction>
</comment>
<reference evidence="12 13" key="1">
    <citation type="submission" date="2020-08" db="EMBL/GenBank/DDBJ databases">
        <title>Genomic Encyclopedia of Type Strains, Phase III (KMG-III): the genomes of soil and plant-associated and newly described type strains.</title>
        <authorList>
            <person name="Whitman W."/>
        </authorList>
    </citation>
    <scope>NUCLEOTIDE SEQUENCE [LARGE SCALE GENOMIC DNA]</scope>
    <source>
        <strain evidence="12 13">CECT 7744</strain>
    </source>
</reference>
<keyword evidence="10" id="KW-0732">Signal</keyword>
<dbReference type="SUPFAM" id="SSF51069">
    <property type="entry name" value="Carbonic anhydrase"/>
    <property type="match status" value="1"/>
</dbReference>
<organism evidence="12 13">
    <name type="scientific">Halomonas stenophila</name>
    <dbReference type="NCBI Taxonomy" id="795312"/>
    <lineage>
        <taxon>Bacteria</taxon>
        <taxon>Pseudomonadati</taxon>
        <taxon>Pseudomonadota</taxon>
        <taxon>Gammaproteobacteria</taxon>
        <taxon>Oceanospirillales</taxon>
        <taxon>Halomonadaceae</taxon>
        <taxon>Halomonas</taxon>
    </lineage>
</organism>
<comment type="similarity">
    <text evidence="3 10">Belongs to the alpha-carbonic anhydrase family.</text>
</comment>
<dbReference type="InterPro" id="IPR023561">
    <property type="entry name" value="Carbonic_anhydrase_a-class"/>
</dbReference>
<dbReference type="GO" id="GO:0008270">
    <property type="term" value="F:zinc ion binding"/>
    <property type="evidence" value="ECO:0007669"/>
    <property type="project" value="UniProtKB-UniRule"/>
</dbReference>
<dbReference type="RefSeq" id="WP_183385409.1">
    <property type="nucleotide sequence ID" value="NZ_JACHXR010000019.1"/>
</dbReference>
<sequence>MIRRHLAVSAVALVSALITIPAVASDGASWSYTADRGPGHWAELSPDYAACGAGHNQSPVDIATSLETSLGGPSIEYPHAGYQVRHDGHTVKVTFPPGNAIEYEGKRYRLRQLHFHAPSEHHLNGQAFPMEAHLVHEAGDGRLAVLALLFEEGQAEPALETLLRQAPATSGQQVTLDAGLEADALLPDAADYYRLNGSLTTPPCSEGVLWLVAKAPLSASETQLQAMSRLLGEANNRPLQPLNARRVLE</sequence>
<dbReference type="PROSITE" id="PS00162">
    <property type="entry name" value="ALPHA_CA_1"/>
    <property type="match status" value="1"/>
</dbReference>
<gene>
    <name evidence="12" type="ORF">FHR97_003871</name>
</gene>
<evidence type="ECO:0000256" key="1">
    <source>
        <dbReference type="ARBA" id="ARBA00001947"/>
    </source>
</evidence>
<dbReference type="AlphaFoldDB" id="A0A7W5HMU1"/>
<feature type="chain" id="PRO_5031596224" description="Carbonic anhydrase" evidence="10">
    <location>
        <begin position="25"/>
        <end position="249"/>
    </location>
</feature>
<evidence type="ECO:0000256" key="2">
    <source>
        <dbReference type="ARBA" id="ARBA00002904"/>
    </source>
</evidence>
<evidence type="ECO:0000259" key="11">
    <source>
        <dbReference type="PROSITE" id="PS51144"/>
    </source>
</evidence>
<dbReference type="EMBL" id="JACHXR010000019">
    <property type="protein sequence ID" value="MBB3232989.1"/>
    <property type="molecule type" value="Genomic_DNA"/>
</dbReference>
<feature type="domain" description="Alpha-carbonic anhydrase" evidence="11">
    <location>
        <begin position="28"/>
        <end position="249"/>
    </location>
</feature>
<evidence type="ECO:0000256" key="3">
    <source>
        <dbReference type="ARBA" id="ARBA00010718"/>
    </source>
</evidence>
<dbReference type="InterPro" id="IPR018338">
    <property type="entry name" value="Carbonic_anhydrase_a-class_CS"/>
</dbReference>
<proteinExistence type="inferred from homology"/>
<evidence type="ECO:0000256" key="7">
    <source>
        <dbReference type="ARBA" id="ARBA00022833"/>
    </source>
</evidence>
<dbReference type="PANTHER" id="PTHR18952">
    <property type="entry name" value="CARBONIC ANHYDRASE"/>
    <property type="match status" value="1"/>
</dbReference>
<keyword evidence="7 10" id="KW-0862">Zinc</keyword>
<evidence type="ECO:0000313" key="12">
    <source>
        <dbReference type="EMBL" id="MBB3232989.1"/>
    </source>
</evidence>